<organism evidence="1 2">
    <name type="scientific">Streptomyces swartbergensis</name>
    <dbReference type="NCBI Taxonomy" id="487165"/>
    <lineage>
        <taxon>Bacteria</taxon>
        <taxon>Bacillati</taxon>
        <taxon>Actinomycetota</taxon>
        <taxon>Actinomycetes</taxon>
        <taxon>Kitasatosporales</taxon>
        <taxon>Streptomycetaceae</taxon>
        <taxon>Streptomyces</taxon>
    </lineage>
</organism>
<dbReference type="Proteomes" id="UP000195105">
    <property type="component" value="Unassembled WGS sequence"/>
</dbReference>
<gene>
    <name evidence="1" type="ORF">CA983_06105</name>
</gene>
<name>A0A243S9P8_9ACTN</name>
<reference evidence="1 2" key="1">
    <citation type="submission" date="2017-05" db="EMBL/GenBank/DDBJ databases">
        <title>Biotechnological potential of actinobacteria isolated from South African environments.</title>
        <authorList>
            <person name="Le Roes-Hill M."/>
            <person name="Prins A."/>
            <person name="Durrell K.A."/>
        </authorList>
    </citation>
    <scope>NUCLEOTIDE SEQUENCE [LARGE SCALE GENOMIC DNA]</scope>
    <source>
        <strain evidence="1 2">HMC13</strain>
    </source>
</reference>
<evidence type="ECO:0000313" key="1">
    <source>
        <dbReference type="EMBL" id="OUD04056.1"/>
    </source>
</evidence>
<keyword evidence="2" id="KW-1185">Reference proteome</keyword>
<sequence length="80" mass="9049">MINFHPSLRELGTRHVASDQDQLWAVGFFRGRDVRQVTTTSVDQTDVALVPRGSVNQGFGYPDELQRCLSTRLQPFDSVK</sequence>
<proteinExistence type="predicted"/>
<dbReference type="EMBL" id="NGFN01000022">
    <property type="protein sequence ID" value="OUD04056.1"/>
    <property type="molecule type" value="Genomic_DNA"/>
</dbReference>
<protein>
    <submittedName>
        <fullName evidence="1">Uncharacterized protein</fullName>
    </submittedName>
</protein>
<comment type="caution">
    <text evidence="1">The sequence shown here is derived from an EMBL/GenBank/DDBJ whole genome shotgun (WGS) entry which is preliminary data.</text>
</comment>
<accession>A0A243S9P8</accession>
<dbReference type="AlphaFoldDB" id="A0A243S9P8"/>
<evidence type="ECO:0000313" key="2">
    <source>
        <dbReference type="Proteomes" id="UP000195105"/>
    </source>
</evidence>